<evidence type="ECO:0000313" key="4">
    <source>
        <dbReference type="EMBL" id="VUG16021.1"/>
    </source>
</evidence>
<dbReference type="InterPro" id="IPR000504">
    <property type="entry name" value="RRM_dom"/>
</dbReference>
<feature type="compositionally biased region" description="Basic and acidic residues" evidence="3">
    <location>
        <begin position="52"/>
        <end position="68"/>
    </location>
</feature>
<reference evidence="4 5" key="1">
    <citation type="submission" date="2019-07" db="EMBL/GenBank/DDBJ databases">
        <authorList>
            <person name="Friedrich A."/>
            <person name="Schacherer J."/>
        </authorList>
    </citation>
    <scope>NUCLEOTIDE SEQUENCE [LARGE SCALE GENOMIC DNA]</scope>
</reference>
<dbReference type="EMBL" id="CABFWN010000001">
    <property type="protein sequence ID" value="VUG16021.1"/>
    <property type="molecule type" value="Genomic_DNA"/>
</dbReference>
<dbReference type="PANTHER" id="PTHR23236">
    <property type="entry name" value="EUKARYOTIC TRANSLATION INITIATION FACTOR 4B/4H"/>
    <property type="match status" value="1"/>
</dbReference>
<dbReference type="SMART" id="SM00360">
    <property type="entry name" value="RRM"/>
    <property type="match status" value="1"/>
</dbReference>
<gene>
    <name evidence="4" type="ORF">DEBR0S1_05512G</name>
</gene>
<keyword evidence="1 2" id="KW-0694">RNA-binding</keyword>
<feature type="region of interest" description="Disordered" evidence="3">
    <location>
        <begin position="1"/>
        <end position="80"/>
    </location>
</feature>
<name>A0A7D9GWV7_DEKBR</name>
<feature type="compositionally biased region" description="Basic and acidic residues" evidence="3">
    <location>
        <begin position="209"/>
        <end position="234"/>
    </location>
</feature>
<dbReference type="SUPFAM" id="SSF54928">
    <property type="entry name" value="RNA-binding domain, RBD"/>
    <property type="match status" value="1"/>
</dbReference>
<evidence type="ECO:0000313" key="5">
    <source>
        <dbReference type="Proteomes" id="UP000478008"/>
    </source>
</evidence>
<protein>
    <submittedName>
        <fullName evidence="4">DEBR0S1_05512g1_1</fullName>
    </submittedName>
</protein>
<dbReference type="AlphaFoldDB" id="A0A7D9GWV7"/>
<evidence type="ECO:0000256" key="2">
    <source>
        <dbReference type="PROSITE-ProRule" id="PRU00176"/>
    </source>
</evidence>
<dbReference type="Gene3D" id="3.30.70.330">
    <property type="match status" value="1"/>
</dbReference>
<evidence type="ECO:0000256" key="1">
    <source>
        <dbReference type="ARBA" id="ARBA00022884"/>
    </source>
</evidence>
<dbReference type="Proteomes" id="UP000478008">
    <property type="component" value="Unassembled WGS sequence"/>
</dbReference>
<dbReference type="PROSITE" id="PS50102">
    <property type="entry name" value="RRM"/>
    <property type="match status" value="1"/>
</dbReference>
<organism evidence="4 5">
    <name type="scientific">Dekkera bruxellensis</name>
    <name type="common">Brettanomyces custersii</name>
    <dbReference type="NCBI Taxonomy" id="5007"/>
    <lineage>
        <taxon>Eukaryota</taxon>
        <taxon>Fungi</taxon>
        <taxon>Dikarya</taxon>
        <taxon>Ascomycota</taxon>
        <taxon>Saccharomycotina</taxon>
        <taxon>Pichiomycetes</taxon>
        <taxon>Pichiales</taxon>
        <taxon>Pichiaceae</taxon>
        <taxon>Brettanomyces</taxon>
    </lineage>
</organism>
<accession>A0A7D9GWV7</accession>
<sequence length="234" mass="26143">MSEERLSVSESSSGGDTVDKNENNSETKDQISETNASVEERNSEGSNEELEHDTQKDTDGEHEDELKLASHQPKNQREIDRRSVYVGNIDYSATTADLKKVLDDCGEINRITILYNHYTGRSKGFAYVEFNDVEGAKAAIELNGTELYSRALTIQQKRTNIPGMGRRRQRRGGFRGGRGRGGFSEPYRGRRWRNDKQGEGEEEGNAISHEPESDVISHDEASSEPASKEGEADL</sequence>
<dbReference type="Pfam" id="PF00076">
    <property type="entry name" value="RRM_1"/>
    <property type="match status" value="1"/>
</dbReference>
<feature type="compositionally biased region" description="Basic and acidic residues" evidence="3">
    <location>
        <begin position="17"/>
        <end position="31"/>
    </location>
</feature>
<dbReference type="InterPro" id="IPR012677">
    <property type="entry name" value="Nucleotide-bd_a/b_plait_sf"/>
</dbReference>
<feature type="region of interest" description="Disordered" evidence="3">
    <location>
        <begin position="162"/>
        <end position="234"/>
    </location>
</feature>
<keyword evidence="5" id="KW-1185">Reference proteome</keyword>
<proteinExistence type="predicted"/>
<dbReference type="PANTHER" id="PTHR23236:SF12">
    <property type="entry name" value="EUKARYOTIC INITIATION FACTOR 4B-RELATED"/>
    <property type="match status" value="1"/>
</dbReference>
<dbReference type="InterPro" id="IPR035979">
    <property type="entry name" value="RBD_domain_sf"/>
</dbReference>
<dbReference type="GO" id="GO:0008143">
    <property type="term" value="F:poly(A) binding"/>
    <property type="evidence" value="ECO:0007669"/>
    <property type="project" value="TreeGrafter"/>
</dbReference>
<evidence type="ECO:0000256" key="3">
    <source>
        <dbReference type="SAM" id="MobiDB-lite"/>
    </source>
</evidence>